<dbReference type="RefSeq" id="WP_128467050.1">
    <property type="nucleotide sequence ID" value="NZ_CP035108.1"/>
</dbReference>
<feature type="domain" description="CheW-like" evidence="4">
    <location>
        <begin position="190"/>
        <end position="331"/>
    </location>
</feature>
<feature type="domain" description="CheW-like" evidence="4">
    <location>
        <begin position="17"/>
        <end position="163"/>
    </location>
</feature>
<proteinExistence type="predicted"/>
<dbReference type="InterPro" id="IPR002545">
    <property type="entry name" value="CheW-lke_dom"/>
</dbReference>
<dbReference type="Gene3D" id="2.30.30.40">
    <property type="entry name" value="SH3 Domains"/>
    <property type="match status" value="3"/>
</dbReference>
<dbReference type="AlphaFoldDB" id="A0A3R5XXP3"/>
<dbReference type="OrthoDB" id="9790406at2"/>
<evidence type="ECO:0000256" key="2">
    <source>
        <dbReference type="ARBA" id="ARBA00021483"/>
    </source>
</evidence>
<dbReference type="InterPro" id="IPR039315">
    <property type="entry name" value="CheW"/>
</dbReference>
<evidence type="ECO:0000313" key="5">
    <source>
        <dbReference type="EMBL" id="QAR33764.1"/>
    </source>
</evidence>
<keyword evidence="3" id="KW-0963">Cytoplasm</keyword>
<evidence type="ECO:0000259" key="4">
    <source>
        <dbReference type="PROSITE" id="PS50851"/>
    </source>
</evidence>
<dbReference type="KEGG" id="gtl:EP073_10215"/>
<comment type="subcellular location">
    <subcellularLocation>
        <location evidence="1">Cytoplasm</location>
    </subcellularLocation>
</comment>
<keyword evidence="6" id="KW-1185">Reference proteome</keyword>
<evidence type="ECO:0000256" key="3">
    <source>
        <dbReference type="ARBA" id="ARBA00022490"/>
    </source>
</evidence>
<organism evidence="5 6">
    <name type="scientific">Geovibrio thiophilus</name>
    <dbReference type="NCBI Taxonomy" id="139438"/>
    <lineage>
        <taxon>Bacteria</taxon>
        <taxon>Pseudomonadati</taxon>
        <taxon>Deferribacterota</taxon>
        <taxon>Deferribacteres</taxon>
        <taxon>Deferribacterales</taxon>
        <taxon>Geovibrionaceae</taxon>
        <taxon>Geovibrio</taxon>
    </lineage>
</organism>
<evidence type="ECO:0000256" key="1">
    <source>
        <dbReference type="ARBA" id="ARBA00004496"/>
    </source>
</evidence>
<name>A0A3R5XXP3_9BACT</name>
<dbReference type="PROSITE" id="PS50851">
    <property type="entry name" value="CHEW"/>
    <property type="match status" value="3"/>
</dbReference>
<dbReference type="GO" id="GO:0006935">
    <property type="term" value="P:chemotaxis"/>
    <property type="evidence" value="ECO:0007669"/>
    <property type="project" value="InterPro"/>
</dbReference>
<dbReference type="EMBL" id="CP035108">
    <property type="protein sequence ID" value="QAR33764.1"/>
    <property type="molecule type" value="Genomic_DNA"/>
</dbReference>
<dbReference type="Gene3D" id="2.40.50.180">
    <property type="entry name" value="CheA-289, Domain 4"/>
    <property type="match status" value="3"/>
</dbReference>
<evidence type="ECO:0000313" key="6">
    <source>
        <dbReference type="Proteomes" id="UP000287502"/>
    </source>
</evidence>
<feature type="domain" description="CheW-like" evidence="4">
    <location>
        <begin position="357"/>
        <end position="500"/>
    </location>
</feature>
<reference evidence="5 6" key="1">
    <citation type="submission" date="2019-01" db="EMBL/GenBank/DDBJ databases">
        <title>Geovibrio thiophilus DSM 11263, complete genome.</title>
        <authorList>
            <person name="Spring S."/>
            <person name="Bunk B."/>
            <person name="Sproer C."/>
        </authorList>
    </citation>
    <scope>NUCLEOTIDE SEQUENCE [LARGE SCALE GENOMIC DNA]</scope>
    <source>
        <strain evidence="5 6">DSM 11263</strain>
    </source>
</reference>
<dbReference type="GO" id="GO:0005829">
    <property type="term" value="C:cytosol"/>
    <property type="evidence" value="ECO:0007669"/>
    <property type="project" value="TreeGrafter"/>
</dbReference>
<dbReference type="GO" id="GO:0007165">
    <property type="term" value="P:signal transduction"/>
    <property type="evidence" value="ECO:0007669"/>
    <property type="project" value="InterPro"/>
</dbReference>
<protein>
    <recommendedName>
        <fullName evidence="2">Chemotaxis protein CheW</fullName>
    </recommendedName>
</protein>
<gene>
    <name evidence="5" type="ORF">EP073_10215</name>
</gene>
<dbReference type="Proteomes" id="UP000287502">
    <property type="component" value="Chromosome"/>
</dbReference>
<dbReference type="Pfam" id="PF01584">
    <property type="entry name" value="CheW"/>
    <property type="match status" value="3"/>
</dbReference>
<dbReference type="SUPFAM" id="SSF50341">
    <property type="entry name" value="CheW-like"/>
    <property type="match status" value="3"/>
</dbReference>
<sequence length="508" mass="56218">MAEMSPAAAMNGAEHSDKKYVSFTVGSEYFGIPIDEVRQIIRLPKVTRVPKMPVFVLGISNLRGSVLPVLDLSLRLGYQNPCVNGEDTRVIVTEKSGLEIGFVVESVSEVKSTESGSYEELPEMLSSGADRKFISGVLKMRTKDGIRLVQVLDSKELVNIAEIQRKFDESSSQRGFAVKADVADKEVSDYRRFISFEIDGSGYAIEIHKINEIIRLPECVSVPGLESYVMGIFSLREKVIPLMSLHRKFGKKDKPETEDSRVVIIEIENTLVGFIADKVSEVLSVPESSIEEPPKVFSENGSEISAIIKAEQGERLVMILESANLLQAKEIEALKKLAGQEGGNFSMTDASASAAEEKQIVTFTIEDEEYGIFIEKVQEINRYSNVTRVPKTPAFVEGIINLRGEVIPLIDLRKRFELTARTADEFTRVIIVNLASIRVGFVVDFVDEVLRVPSDCIDSVPAVLSAGVDSQFLDGVVNLTGKQRMILLLNVDELFSKAEKKKLEKIGS</sequence>
<dbReference type="PANTHER" id="PTHR22617:SF45">
    <property type="entry name" value="CHEMOTAXIS PROTEIN CHEW"/>
    <property type="match status" value="1"/>
</dbReference>
<dbReference type="SMART" id="SM00260">
    <property type="entry name" value="CheW"/>
    <property type="match status" value="3"/>
</dbReference>
<accession>A0A3R5XXP3</accession>
<dbReference type="InterPro" id="IPR036061">
    <property type="entry name" value="CheW-like_dom_sf"/>
</dbReference>
<dbReference type="CDD" id="cd00732">
    <property type="entry name" value="CheW"/>
    <property type="match status" value="1"/>
</dbReference>
<dbReference type="PANTHER" id="PTHR22617">
    <property type="entry name" value="CHEMOTAXIS SENSOR HISTIDINE KINASE-RELATED"/>
    <property type="match status" value="1"/>
</dbReference>